<dbReference type="Proteomes" id="UP001374803">
    <property type="component" value="Chromosome"/>
</dbReference>
<protein>
    <recommendedName>
        <fullName evidence="3">Knr4/Smi1-like domain-containing protein</fullName>
    </recommendedName>
</protein>
<reference evidence="1" key="1">
    <citation type="submission" date="2021-12" db="EMBL/GenBank/DDBJ databases">
        <title>Discovery of the Pendulisporaceae a myxobacterial family with distinct sporulation behavior and unique specialized metabolism.</title>
        <authorList>
            <person name="Garcia R."/>
            <person name="Popoff A."/>
            <person name="Bader C.D."/>
            <person name="Loehr J."/>
            <person name="Walesch S."/>
            <person name="Walt C."/>
            <person name="Boldt J."/>
            <person name="Bunk B."/>
            <person name="Haeckl F.J.F.P.J."/>
            <person name="Gunesch A.P."/>
            <person name="Birkelbach J."/>
            <person name="Nuebel U."/>
            <person name="Pietschmann T."/>
            <person name="Bach T."/>
            <person name="Mueller R."/>
        </authorList>
    </citation>
    <scope>NUCLEOTIDE SEQUENCE</scope>
    <source>
        <strain evidence="1">MSr11367</strain>
    </source>
</reference>
<dbReference type="RefSeq" id="WP_394832354.1">
    <property type="nucleotide sequence ID" value="NZ_CP089929.1"/>
</dbReference>
<evidence type="ECO:0008006" key="3">
    <source>
        <dbReference type="Google" id="ProtNLM"/>
    </source>
</evidence>
<accession>A0ABZ2KXC3</accession>
<proteinExistence type="predicted"/>
<sequence length="312" mass="34952">MAKESKPLLDDDEVLKDVLSRWDAWLEGQPKALQRMLAPGAEHAQVSSAGQQLGITLPSALRILYRWRNGERRGGTIFDAVLRKEMEAAAYREEVGPIRFLSLANVTLFGLEDAVVESAGEAHRFGHYDRDQGGAPNAHFVPFMWIPEQPRALSLLEEDEEKAAEGPGDGDWVFAVDTHVQAVWFFEYANEELEGTFLQAPNLATFMNDVLQALMSGRAEVTLPRLSAREAAPRDVTKEAEILLSILVQKGVIALSEAEPVDAVRRRLEVRLARKPRKRMLDEVVAFFEEDGGIEETYEEPDVMRVIVEEVV</sequence>
<organism evidence="1 2">
    <name type="scientific">Pendulispora rubella</name>
    <dbReference type="NCBI Taxonomy" id="2741070"/>
    <lineage>
        <taxon>Bacteria</taxon>
        <taxon>Pseudomonadati</taxon>
        <taxon>Myxococcota</taxon>
        <taxon>Myxococcia</taxon>
        <taxon>Myxococcales</taxon>
        <taxon>Sorangiineae</taxon>
        <taxon>Pendulisporaceae</taxon>
        <taxon>Pendulispora</taxon>
    </lineage>
</organism>
<evidence type="ECO:0000313" key="1">
    <source>
        <dbReference type="EMBL" id="WXB02725.1"/>
    </source>
</evidence>
<gene>
    <name evidence="1" type="ORF">LVJ94_38165</name>
</gene>
<name>A0ABZ2KXC3_9BACT</name>
<dbReference type="EMBL" id="CP089983">
    <property type="protein sequence ID" value="WXB02725.1"/>
    <property type="molecule type" value="Genomic_DNA"/>
</dbReference>
<keyword evidence="2" id="KW-1185">Reference proteome</keyword>
<evidence type="ECO:0000313" key="2">
    <source>
        <dbReference type="Proteomes" id="UP001374803"/>
    </source>
</evidence>